<evidence type="ECO:0000259" key="4">
    <source>
        <dbReference type="PROSITE" id="PS50995"/>
    </source>
</evidence>
<organism evidence="5 6">
    <name type="scientific">Paenibacillus artemisiicola</name>
    <dbReference type="NCBI Taxonomy" id="1172618"/>
    <lineage>
        <taxon>Bacteria</taxon>
        <taxon>Bacillati</taxon>
        <taxon>Bacillota</taxon>
        <taxon>Bacilli</taxon>
        <taxon>Bacillales</taxon>
        <taxon>Paenibacillaceae</taxon>
        <taxon>Paenibacillus</taxon>
    </lineage>
</organism>
<keyword evidence="1" id="KW-0805">Transcription regulation</keyword>
<evidence type="ECO:0000256" key="2">
    <source>
        <dbReference type="ARBA" id="ARBA00023125"/>
    </source>
</evidence>
<dbReference type="PANTHER" id="PTHR42756:SF1">
    <property type="entry name" value="TRANSCRIPTIONAL REPRESSOR OF EMRAB OPERON"/>
    <property type="match status" value="1"/>
</dbReference>
<dbReference type="InterPro" id="IPR000835">
    <property type="entry name" value="HTH_MarR-typ"/>
</dbReference>
<protein>
    <submittedName>
        <fullName evidence="5">Winged helix-turn-helix transcriptional regulator</fullName>
    </submittedName>
</protein>
<dbReference type="InterPro" id="IPR036388">
    <property type="entry name" value="WH-like_DNA-bd_sf"/>
</dbReference>
<dbReference type="RefSeq" id="WP_208847301.1">
    <property type="nucleotide sequence ID" value="NZ_JAGGDJ010000004.1"/>
</dbReference>
<keyword evidence="2" id="KW-0238">DNA-binding</keyword>
<comment type="caution">
    <text evidence="5">The sequence shown here is derived from an EMBL/GenBank/DDBJ whole genome shotgun (WGS) entry which is preliminary data.</text>
</comment>
<evidence type="ECO:0000256" key="3">
    <source>
        <dbReference type="ARBA" id="ARBA00023163"/>
    </source>
</evidence>
<feature type="domain" description="HTH marR-type" evidence="4">
    <location>
        <begin position="1"/>
        <end position="141"/>
    </location>
</feature>
<proteinExistence type="predicted"/>
<dbReference type="Gene3D" id="1.10.10.10">
    <property type="entry name" value="Winged helix-like DNA-binding domain superfamily/Winged helix DNA-binding domain"/>
    <property type="match status" value="1"/>
</dbReference>
<accession>A0ABS3W7R6</accession>
<keyword evidence="3" id="KW-0804">Transcription</keyword>
<sequence length="147" mass="16780">MNENKNERLDIIDNVFRANVLLERIGHNLSSQVGLTSLHQWFILIALGRVGDQSFKELGNNMLVTKQNMTGLVQRMKQNGFVTTYESPHDRRVTKVSITEAGQEALANVNQYSVEKMERSFEGFSEQELASFGGFLERLIENMKKVE</sequence>
<gene>
    <name evidence="5" type="ORF">I8J29_09105</name>
</gene>
<dbReference type="SMART" id="SM00347">
    <property type="entry name" value="HTH_MARR"/>
    <property type="match status" value="1"/>
</dbReference>
<dbReference type="Pfam" id="PF12802">
    <property type="entry name" value="MarR_2"/>
    <property type="match status" value="1"/>
</dbReference>
<dbReference type="InterPro" id="IPR036390">
    <property type="entry name" value="WH_DNA-bd_sf"/>
</dbReference>
<dbReference type="PANTHER" id="PTHR42756">
    <property type="entry name" value="TRANSCRIPTIONAL REGULATOR, MARR"/>
    <property type="match status" value="1"/>
</dbReference>
<evidence type="ECO:0000313" key="5">
    <source>
        <dbReference type="EMBL" id="MBO7744350.1"/>
    </source>
</evidence>
<dbReference type="SUPFAM" id="SSF46785">
    <property type="entry name" value="Winged helix' DNA-binding domain"/>
    <property type="match status" value="1"/>
</dbReference>
<evidence type="ECO:0000313" key="6">
    <source>
        <dbReference type="Proteomes" id="UP000670947"/>
    </source>
</evidence>
<dbReference type="EMBL" id="JAGGDJ010000004">
    <property type="protein sequence ID" value="MBO7744350.1"/>
    <property type="molecule type" value="Genomic_DNA"/>
</dbReference>
<evidence type="ECO:0000256" key="1">
    <source>
        <dbReference type="ARBA" id="ARBA00023015"/>
    </source>
</evidence>
<name>A0ABS3W7R6_9BACL</name>
<keyword evidence="6" id="KW-1185">Reference proteome</keyword>
<reference evidence="5 6" key="1">
    <citation type="submission" date="2021-03" db="EMBL/GenBank/DDBJ databases">
        <title>Paenibacillus artemisicola MWE-103 whole genome sequence.</title>
        <authorList>
            <person name="Ham Y.J."/>
        </authorList>
    </citation>
    <scope>NUCLEOTIDE SEQUENCE [LARGE SCALE GENOMIC DNA]</scope>
    <source>
        <strain evidence="5 6">MWE-103</strain>
    </source>
</reference>
<dbReference type="PROSITE" id="PS50995">
    <property type="entry name" value="HTH_MARR_2"/>
    <property type="match status" value="1"/>
</dbReference>
<dbReference type="Proteomes" id="UP000670947">
    <property type="component" value="Unassembled WGS sequence"/>
</dbReference>